<evidence type="ECO:0000259" key="5">
    <source>
        <dbReference type="PROSITE" id="PS50937"/>
    </source>
</evidence>
<dbReference type="SUPFAM" id="SSF89082">
    <property type="entry name" value="Antibiotic binding domain of TipA-like multidrug resistance regulators"/>
    <property type="match status" value="1"/>
</dbReference>
<dbReference type="InterPro" id="IPR036244">
    <property type="entry name" value="TipA-like_antibiotic-bd"/>
</dbReference>
<dbReference type="SMART" id="SM00422">
    <property type="entry name" value="HTH_MERR"/>
    <property type="match status" value="1"/>
</dbReference>
<keyword evidence="4" id="KW-0804">Transcription</keyword>
<dbReference type="InterPro" id="IPR009061">
    <property type="entry name" value="DNA-bd_dom_put_sf"/>
</dbReference>
<dbReference type="GO" id="GO:0003700">
    <property type="term" value="F:DNA-binding transcription factor activity"/>
    <property type="evidence" value="ECO:0007669"/>
    <property type="project" value="InterPro"/>
</dbReference>
<evidence type="ECO:0000313" key="7">
    <source>
        <dbReference type="Proteomes" id="UP000037387"/>
    </source>
</evidence>
<dbReference type="PROSITE" id="PS50937">
    <property type="entry name" value="HTH_MERR_2"/>
    <property type="match status" value="1"/>
</dbReference>
<gene>
    <name evidence="6" type="ORF">M768_19395</name>
</gene>
<dbReference type="InterPro" id="IPR012925">
    <property type="entry name" value="TipAS_dom"/>
</dbReference>
<accession>A0A0M0F5I5</accession>
<dbReference type="GO" id="GO:0003677">
    <property type="term" value="F:DNA binding"/>
    <property type="evidence" value="ECO:0007669"/>
    <property type="project" value="UniProtKB-KW"/>
</dbReference>
<proteinExistence type="predicted"/>
<dbReference type="PANTHER" id="PTHR30204:SF69">
    <property type="entry name" value="MERR-FAMILY TRANSCRIPTIONAL REGULATOR"/>
    <property type="match status" value="1"/>
</dbReference>
<evidence type="ECO:0000256" key="4">
    <source>
        <dbReference type="ARBA" id="ARBA00023163"/>
    </source>
</evidence>
<dbReference type="Pfam" id="PF13411">
    <property type="entry name" value="MerR_1"/>
    <property type="match status" value="1"/>
</dbReference>
<dbReference type="Proteomes" id="UP000037387">
    <property type="component" value="Unassembled WGS sequence"/>
</dbReference>
<sequence length="283" mass="31052">MTPGAARATPGRVTADRAPHRVADALTVGDAARTVGVTVRTLHHWDAVGLVRPSERTGAGYRLYSPADLARLRRVVAYRELDVSLEDIPELLDAPGDDAVDVLRRHRVLLGERIARMERTAHALDRLLDARERGLLLTPAEQVALFGRTWDPAWPAEARERWGDTPQWAQYAERSAERTLDDWQDLADGVAALEADLATACREGVEPSSARGLALAERHRASIGAHFDCTPARHVCLARRFVEDDGFRAHYDGLAPGLATWLRAAIEANARSLGVDPATATWD</sequence>
<dbReference type="Pfam" id="PF07739">
    <property type="entry name" value="TipAS"/>
    <property type="match status" value="1"/>
</dbReference>
<dbReference type="AlphaFoldDB" id="A0A0M0F5I5"/>
<feature type="domain" description="HTH merR-type" evidence="5">
    <location>
        <begin position="25"/>
        <end position="94"/>
    </location>
</feature>
<dbReference type="InterPro" id="IPR047057">
    <property type="entry name" value="MerR_fam"/>
</dbReference>
<dbReference type="PROSITE" id="PS00552">
    <property type="entry name" value="HTH_MERR_1"/>
    <property type="match status" value="1"/>
</dbReference>
<evidence type="ECO:0000313" key="6">
    <source>
        <dbReference type="EMBL" id="KON72758.1"/>
    </source>
</evidence>
<comment type="caution">
    <text evidence="6">The sequence shown here is derived from an EMBL/GenBank/DDBJ whole genome shotgun (WGS) entry which is preliminary data.</text>
</comment>
<dbReference type="PRINTS" id="PR00040">
    <property type="entry name" value="HTHMERR"/>
</dbReference>
<evidence type="ECO:0000256" key="1">
    <source>
        <dbReference type="ARBA" id="ARBA00022491"/>
    </source>
</evidence>
<keyword evidence="1" id="KW-0678">Repressor</keyword>
<dbReference type="InterPro" id="IPR000551">
    <property type="entry name" value="MerR-type_HTH_dom"/>
</dbReference>
<dbReference type="CDD" id="cd01106">
    <property type="entry name" value="HTH_TipAL-Mta"/>
    <property type="match status" value="1"/>
</dbReference>
<dbReference type="PATRIC" id="fig|1350482.3.peg.2659"/>
<dbReference type="Gene3D" id="1.10.490.50">
    <property type="entry name" value="Antibiotic binding domain of TipA-like multidrug resistance regulators"/>
    <property type="match status" value="1"/>
</dbReference>
<reference evidence="6 7" key="1">
    <citation type="journal article" date="2015" name="Sci. Rep.">
        <title>Functional and structural properties of a novel cellulosome-like multienzyme complex: efficient glycoside hydrolysis of water-insoluble 7-xylosyl-10-deacetylpaclitaxel.</title>
        <authorList>
            <person name="Dou T.Y."/>
            <person name="Luan H.W."/>
            <person name="Ge G.B."/>
            <person name="Dong M.M."/>
            <person name="Zou H.F."/>
            <person name="He Y.Q."/>
            <person name="Cui P."/>
            <person name="Wang J.Y."/>
            <person name="Hao D.C."/>
            <person name="Yang S.L."/>
            <person name="Yang L."/>
        </authorList>
    </citation>
    <scope>NUCLEOTIDE SEQUENCE [LARGE SCALE GENOMIC DNA]</scope>
    <source>
        <strain evidence="6 7">F16</strain>
    </source>
</reference>
<dbReference type="SUPFAM" id="SSF46955">
    <property type="entry name" value="Putative DNA-binding domain"/>
    <property type="match status" value="1"/>
</dbReference>
<protein>
    <recommendedName>
        <fullName evidence="5">HTH merR-type domain-containing protein</fullName>
    </recommendedName>
</protein>
<keyword evidence="2" id="KW-0805">Transcription regulation</keyword>
<evidence type="ECO:0000256" key="2">
    <source>
        <dbReference type="ARBA" id="ARBA00023015"/>
    </source>
</evidence>
<dbReference type="Gene3D" id="1.10.1660.10">
    <property type="match status" value="1"/>
</dbReference>
<name>A0A0M0F5I5_CELCE</name>
<keyword evidence="7" id="KW-1185">Reference proteome</keyword>
<evidence type="ECO:0000256" key="3">
    <source>
        <dbReference type="ARBA" id="ARBA00023125"/>
    </source>
</evidence>
<dbReference type="PANTHER" id="PTHR30204">
    <property type="entry name" value="REDOX-CYCLING DRUG-SENSING TRANSCRIPTIONAL ACTIVATOR SOXR"/>
    <property type="match status" value="1"/>
</dbReference>
<keyword evidence="3" id="KW-0238">DNA-binding</keyword>
<dbReference type="EMBL" id="ATNL01000010">
    <property type="protein sequence ID" value="KON72758.1"/>
    <property type="molecule type" value="Genomic_DNA"/>
</dbReference>
<organism evidence="6 7">
    <name type="scientific">Cellulosimicrobium cellulans F16</name>
    <dbReference type="NCBI Taxonomy" id="1350482"/>
    <lineage>
        <taxon>Bacteria</taxon>
        <taxon>Bacillati</taxon>
        <taxon>Actinomycetota</taxon>
        <taxon>Actinomycetes</taxon>
        <taxon>Micrococcales</taxon>
        <taxon>Promicromonosporaceae</taxon>
        <taxon>Cellulosimicrobium</taxon>
    </lineage>
</organism>